<accession>A0A2S6NHF1</accession>
<comment type="caution">
    <text evidence="2">The sequence shown here is derived from an EMBL/GenBank/DDBJ whole genome shotgun (WGS) entry which is preliminary data.</text>
</comment>
<keyword evidence="1" id="KW-1133">Transmembrane helix</keyword>
<organism evidence="2 3">
    <name type="scientific">Rhodopila globiformis</name>
    <name type="common">Rhodopseudomonas globiformis</name>
    <dbReference type="NCBI Taxonomy" id="1071"/>
    <lineage>
        <taxon>Bacteria</taxon>
        <taxon>Pseudomonadati</taxon>
        <taxon>Pseudomonadota</taxon>
        <taxon>Alphaproteobacteria</taxon>
        <taxon>Acetobacterales</taxon>
        <taxon>Acetobacteraceae</taxon>
        <taxon>Rhodopila</taxon>
    </lineage>
</organism>
<sequence length="146" mass="15820">MTMRTGGLSVPTDLRSAVVGTIDVSHDRLFSRVLRVSAWGCVVLIAVLSLLPAEDMVRTPLGGHVEHMTAYAGTAALLRLSYPRQGKRIAVAMSMYAGLLELLQNLAPGRHPAVADWFFSSAGALLGIVLIHVTCQVWWRRRAGQA</sequence>
<dbReference type="Proteomes" id="UP000239724">
    <property type="component" value="Unassembled WGS sequence"/>
</dbReference>
<gene>
    <name evidence="2" type="ORF">CCS01_12650</name>
</gene>
<keyword evidence="1" id="KW-0472">Membrane</keyword>
<feature type="transmembrane region" description="Helical" evidence="1">
    <location>
        <begin position="119"/>
        <end position="139"/>
    </location>
</feature>
<evidence type="ECO:0000256" key="1">
    <source>
        <dbReference type="SAM" id="Phobius"/>
    </source>
</evidence>
<dbReference type="AlphaFoldDB" id="A0A2S6NHF1"/>
<reference evidence="2 3" key="1">
    <citation type="journal article" date="2018" name="Arch. Microbiol.">
        <title>New insights into the metabolic potential of the phototrophic purple bacterium Rhodopila globiformis DSM 161(T) from its draft genome sequence and evidence for a vanadium-dependent nitrogenase.</title>
        <authorList>
            <person name="Imhoff J.F."/>
            <person name="Rahn T."/>
            <person name="Kunzel S."/>
            <person name="Neulinger S.C."/>
        </authorList>
    </citation>
    <scope>NUCLEOTIDE SEQUENCE [LARGE SCALE GENOMIC DNA]</scope>
    <source>
        <strain evidence="2 3">DSM 161</strain>
    </source>
</reference>
<feature type="transmembrane region" description="Helical" evidence="1">
    <location>
        <begin position="33"/>
        <end position="51"/>
    </location>
</feature>
<dbReference type="NCBIfam" id="NF037970">
    <property type="entry name" value="vanZ_1"/>
    <property type="match status" value="1"/>
</dbReference>
<keyword evidence="3" id="KW-1185">Reference proteome</keyword>
<evidence type="ECO:0000313" key="2">
    <source>
        <dbReference type="EMBL" id="PPQ34058.1"/>
    </source>
</evidence>
<dbReference type="EMBL" id="NHRY01000132">
    <property type="protein sequence ID" value="PPQ34058.1"/>
    <property type="molecule type" value="Genomic_DNA"/>
</dbReference>
<protein>
    <submittedName>
        <fullName evidence="2">Uncharacterized protein</fullName>
    </submittedName>
</protein>
<keyword evidence="1" id="KW-0812">Transmembrane</keyword>
<proteinExistence type="predicted"/>
<evidence type="ECO:0000313" key="3">
    <source>
        <dbReference type="Proteomes" id="UP000239724"/>
    </source>
</evidence>
<name>A0A2S6NHF1_RHOGL</name>